<dbReference type="HOGENOM" id="CLU_3198464_0_0_3"/>
<evidence type="ECO:0000313" key="2">
    <source>
        <dbReference type="EMBL" id="EDX76891.1"/>
    </source>
</evidence>
<reference evidence="2 3" key="1">
    <citation type="submission" date="2008-07" db="EMBL/GenBank/DDBJ databases">
        <authorList>
            <person name="Tandeau de Marsac N."/>
            <person name="Ferriera S."/>
            <person name="Johnson J."/>
            <person name="Kravitz S."/>
            <person name="Beeson K."/>
            <person name="Sutton G."/>
            <person name="Rogers Y.-H."/>
            <person name="Friedman R."/>
            <person name="Frazier M."/>
            <person name="Venter J.C."/>
        </authorList>
    </citation>
    <scope>NUCLEOTIDE SEQUENCE [LARGE SCALE GENOMIC DNA]</scope>
    <source>
        <strain evidence="2 3">PCC 7420</strain>
    </source>
</reference>
<name>B4VMB3_9CYAN</name>
<dbReference type="EMBL" id="DS989845">
    <property type="protein sequence ID" value="EDX76891.1"/>
    <property type="molecule type" value="Genomic_DNA"/>
</dbReference>
<dbReference type="Proteomes" id="UP000003835">
    <property type="component" value="Unassembled WGS sequence"/>
</dbReference>
<organism evidence="2 3">
    <name type="scientific">Coleofasciculus chthonoplastes PCC 7420</name>
    <dbReference type="NCBI Taxonomy" id="118168"/>
    <lineage>
        <taxon>Bacteria</taxon>
        <taxon>Bacillati</taxon>
        <taxon>Cyanobacteriota</taxon>
        <taxon>Cyanophyceae</taxon>
        <taxon>Coleofasciculales</taxon>
        <taxon>Coleofasciculaceae</taxon>
        <taxon>Coleofasciculus</taxon>
    </lineage>
</organism>
<feature type="region of interest" description="Disordered" evidence="1">
    <location>
        <begin position="1"/>
        <end position="45"/>
    </location>
</feature>
<keyword evidence="3" id="KW-1185">Reference proteome</keyword>
<sequence>MHSVGAGLGISGSKPNVSGKTRPYNRRSHCSPISYLPHLPLLPDN</sequence>
<dbReference type="AlphaFoldDB" id="B4VMB3"/>
<protein>
    <submittedName>
        <fullName evidence="2">Uncharacterized protein</fullName>
    </submittedName>
</protein>
<dbReference type="STRING" id="118168.MC7420_1894"/>
<evidence type="ECO:0000313" key="3">
    <source>
        <dbReference type="Proteomes" id="UP000003835"/>
    </source>
</evidence>
<evidence type="ECO:0000256" key="1">
    <source>
        <dbReference type="SAM" id="MobiDB-lite"/>
    </source>
</evidence>
<accession>B4VMB3</accession>
<gene>
    <name evidence="2" type="ORF">MC7420_1894</name>
</gene>
<feature type="compositionally biased region" description="Gly residues" evidence="1">
    <location>
        <begin position="1"/>
        <end position="10"/>
    </location>
</feature>
<proteinExistence type="predicted"/>